<keyword evidence="2" id="KW-1185">Reference proteome</keyword>
<proteinExistence type="predicted"/>
<evidence type="ECO:0000313" key="2">
    <source>
        <dbReference type="Proteomes" id="UP001401887"/>
    </source>
</evidence>
<comment type="caution">
    <text evidence="1">The sequence shown here is derived from an EMBL/GenBank/DDBJ whole genome shotgun (WGS) entry which is preliminary data.</text>
</comment>
<accession>A0ABP9W8F7</accession>
<evidence type="ECO:0000313" key="1">
    <source>
        <dbReference type="EMBL" id="GAA5512288.1"/>
    </source>
</evidence>
<gene>
    <name evidence="1" type="ORF">Dcar01_01002</name>
</gene>
<dbReference type="EMBL" id="BAABRP010000002">
    <property type="protein sequence ID" value="GAA5512288.1"/>
    <property type="molecule type" value="Genomic_DNA"/>
</dbReference>
<sequence>MPSTITLLSPLLVLKAFHDFLVAELSISLRPLALLVWDLGVKEHHPDRVFTCAVTETALENAGVKQWMEGLIRRQMGAPNTRGALRGAVPFAEGNPYLEKVRNAVFQAVRILVAERTEALGPIGTPTLTVSFKTRQVRLTADDRLSPRVRELHVEDLRVDPRSERALEWLDSLGSVQFVDHHVEGELVTGHDEASLVPMSLFTSAVREVKAFGFADTYDPADPGDIMELAENLERSYNRTLAFQLRAALQVQGAVLQARVYFLPDSDLPVAQEMAWHRPAVPGEDVGTRHLPWRSAKH</sequence>
<name>A0ABP9W8F7_9DEIO</name>
<dbReference type="RefSeq" id="WP_345461895.1">
    <property type="nucleotide sequence ID" value="NZ_BAABRP010000002.1"/>
</dbReference>
<dbReference type="Proteomes" id="UP001401887">
    <property type="component" value="Unassembled WGS sequence"/>
</dbReference>
<organism evidence="1 2">
    <name type="scientific">Deinococcus carri</name>
    <dbReference type="NCBI Taxonomy" id="1211323"/>
    <lineage>
        <taxon>Bacteria</taxon>
        <taxon>Thermotogati</taxon>
        <taxon>Deinococcota</taxon>
        <taxon>Deinococci</taxon>
        <taxon>Deinococcales</taxon>
        <taxon>Deinococcaceae</taxon>
        <taxon>Deinococcus</taxon>
    </lineage>
</organism>
<reference evidence="1 2" key="1">
    <citation type="submission" date="2024-02" db="EMBL/GenBank/DDBJ databases">
        <title>Deinococcus carri NBRC 110142.</title>
        <authorList>
            <person name="Ichikawa N."/>
            <person name="Katano-Makiyama Y."/>
            <person name="Hidaka K."/>
        </authorList>
    </citation>
    <scope>NUCLEOTIDE SEQUENCE [LARGE SCALE GENOMIC DNA]</scope>
    <source>
        <strain evidence="1 2">NBRC 110142</strain>
    </source>
</reference>
<protein>
    <submittedName>
        <fullName evidence="1">Uncharacterized protein</fullName>
    </submittedName>
</protein>